<organism evidence="2 3">
    <name type="scientific">Phanerochaete carnosa (strain HHB-10118-sp)</name>
    <name type="common">White-rot fungus</name>
    <name type="synonym">Peniophora carnosa</name>
    <dbReference type="NCBI Taxonomy" id="650164"/>
    <lineage>
        <taxon>Eukaryota</taxon>
        <taxon>Fungi</taxon>
        <taxon>Dikarya</taxon>
        <taxon>Basidiomycota</taxon>
        <taxon>Agaricomycotina</taxon>
        <taxon>Agaricomycetes</taxon>
        <taxon>Polyporales</taxon>
        <taxon>Phanerochaetaceae</taxon>
        <taxon>Phanerochaete</taxon>
    </lineage>
</organism>
<dbReference type="HOGENOM" id="CLU_715919_0_0_1"/>
<sequence length="386" mass="42283">MPGSCFSTQEVQADHQAEATGQAAQAHEQEKVVENLAAKEDTQACQDLQNDIKADHPPMQTLDKVQKGTSSAPKYPKESTLESDHDNERHIAEVVKSEGSRGDSYKQPDHKNNLEADKDWDMVMDNENDLEVIQPAKKRAGKVKKSCKDVEALRKEGDQASSPALGTQRMMTSNVDTGRTVKKIKKATIGGLTSEWLETHTMLKTNFKAKPRSAPNGPSNAASISELHNDDANISINENGGIDDDQSKERERSTLEKMSSRATADLSTARYDERASADAAKVCPSLLVVHPIRLVNSKQTALLVKINMLSAEHAAKKGHKNWAKVSALAPQISGLFGEMLRPLIKELADTNGAWMAFSVTEGKGLLECVMGDKAKEYTIVENDMFM</sequence>
<gene>
    <name evidence="2" type="ORF">PHACADRAFT_26110</name>
</gene>
<feature type="compositionally biased region" description="Basic and acidic residues" evidence="1">
    <location>
        <begin position="245"/>
        <end position="259"/>
    </location>
</feature>
<feature type="region of interest" description="Disordered" evidence="1">
    <location>
        <begin position="1"/>
        <end position="116"/>
    </location>
</feature>
<name>K5W863_PHACS</name>
<feature type="compositionally biased region" description="Polar residues" evidence="1">
    <location>
        <begin position="1"/>
        <end position="11"/>
    </location>
</feature>
<dbReference type="InParanoid" id="K5W863"/>
<evidence type="ECO:0000313" key="3">
    <source>
        <dbReference type="Proteomes" id="UP000008370"/>
    </source>
</evidence>
<protein>
    <submittedName>
        <fullName evidence="2">Uncharacterized protein</fullName>
    </submittedName>
</protein>
<dbReference type="RefSeq" id="XP_007391323.1">
    <property type="nucleotide sequence ID" value="XM_007391261.1"/>
</dbReference>
<dbReference type="KEGG" id="pco:PHACADRAFT_26110"/>
<evidence type="ECO:0000313" key="2">
    <source>
        <dbReference type="EMBL" id="EKM60143.1"/>
    </source>
</evidence>
<reference evidence="2 3" key="1">
    <citation type="journal article" date="2012" name="BMC Genomics">
        <title>Comparative genomics of the white-rot fungi, Phanerochaete carnosa and P. chrysosporium, to elucidate the genetic basis of the distinct wood types they colonize.</title>
        <authorList>
            <person name="Suzuki H."/>
            <person name="MacDonald J."/>
            <person name="Syed K."/>
            <person name="Salamov A."/>
            <person name="Hori C."/>
            <person name="Aerts A."/>
            <person name="Henrissat B."/>
            <person name="Wiebenga A."/>
            <person name="vanKuyk P.A."/>
            <person name="Barry K."/>
            <person name="Lindquist E."/>
            <person name="LaButti K."/>
            <person name="Lapidus A."/>
            <person name="Lucas S."/>
            <person name="Coutinho P."/>
            <person name="Gong Y."/>
            <person name="Samejima M."/>
            <person name="Mahadevan R."/>
            <person name="Abou-Zaid M."/>
            <person name="de Vries R.P."/>
            <person name="Igarashi K."/>
            <person name="Yadav J.S."/>
            <person name="Grigoriev I.V."/>
            <person name="Master E.R."/>
        </authorList>
    </citation>
    <scope>NUCLEOTIDE SEQUENCE [LARGE SCALE GENOMIC DNA]</scope>
    <source>
        <strain evidence="2 3">HHB-10118-sp</strain>
    </source>
</reference>
<dbReference type="AlphaFoldDB" id="K5W863"/>
<feature type="compositionally biased region" description="Basic and acidic residues" evidence="1">
    <location>
        <begin position="75"/>
        <end position="116"/>
    </location>
</feature>
<feature type="compositionally biased region" description="Basic and acidic residues" evidence="1">
    <location>
        <begin position="27"/>
        <end position="42"/>
    </location>
</feature>
<evidence type="ECO:0000256" key="1">
    <source>
        <dbReference type="SAM" id="MobiDB-lite"/>
    </source>
</evidence>
<dbReference type="GeneID" id="18917890"/>
<feature type="region of interest" description="Disordered" evidence="1">
    <location>
        <begin position="232"/>
        <end position="268"/>
    </location>
</feature>
<keyword evidence="3" id="KW-1185">Reference proteome</keyword>
<dbReference type="Proteomes" id="UP000008370">
    <property type="component" value="Unassembled WGS sequence"/>
</dbReference>
<dbReference type="EMBL" id="JH930469">
    <property type="protein sequence ID" value="EKM60143.1"/>
    <property type="molecule type" value="Genomic_DNA"/>
</dbReference>
<accession>K5W863</accession>
<proteinExistence type="predicted"/>